<dbReference type="SUPFAM" id="SSF52833">
    <property type="entry name" value="Thioredoxin-like"/>
    <property type="match status" value="1"/>
</dbReference>
<gene>
    <name evidence="1" type="ORF">H6A20_07870</name>
</gene>
<reference evidence="1" key="1">
    <citation type="submission" date="2020-08" db="EMBL/GenBank/DDBJ databases">
        <authorList>
            <person name="Cejkova D."/>
            <person name="Kubasova T."/>
            <person name="Jahodarova E."/>
            <person name="Rychlik I."/>
        </authorList>
    </citation>
    <scope>NUCLEOTIDE SEQUENCE</scope>
    <source>
        <strain evidence="1">An582</strain>
    </source>
</reference>
<reference evidence="1" key="2">
    <citation type="journal article" date="2021" name="Sci. Rep.">
        <title>The distribution of antibiotic resistance genes in chicken gut microbiota commensals.</title>
        <authorList>
            <person name="Juricova H."/>
            <person name="Matiasovicova J."/>
            <person name="Kubasova T."/>
            <person name="Cejkova D."/>
            <person name="Rychlik I."/>
        </authorList>
    </citation>
    <scope>NUCLEOTIDE SEQUENCE</scope>
    <source>
        <strain evidence="1">An582</strain>
    </source>
</reference>
<evidence type="ECO:0000313" key="2">
    <source>
        <dbReference type="Proteomes" id="UP000705508"/>
    </source>
</evidence>
<dbReference type="AlphaFoldDB" id="A0A938XD85"/>
<sequence length="87" mass="10074">MKVIMYGTNACPDCVHAQEVLREKNVRCLYLDWTNSTANLKRFLKLRDTEALFDEVKEKGNIGIPCFQLEDGTLTLDLEEVLRRVLK</sequence>
<name>A0A938XD85_9CLOT</name>
<accession>A0A938XD85</accession>
<evidence type="ECO:0000313" key="1">
    <source>
        <dbReference type="EMBL" id="MBM6948574.1"/>
    </source>
</evidence>
<dbReference type="Proteomes" id="UP000705508">
    <property type="component" value="Unassembled WGS sequence"/>
</dbReference>
<protein>
    <recommendedName>
        <fullName evidence="3">Glutaredoxin</fullName>
    </recommendedName>
</protein>
<dbReference type="Gene3D" id="3.40.30.10">
    <property type="entry name" value="Glutaredoxin"/>
    <property type="match status" value="1"/>
</dbReference>
<dbReference type="RefSeq" id="WP_204906590.1">
    <property type="nucleotide sequence ID" value="NZ_JACJKS010000009.1"/>
</dbReference>
<organism evidence="1 2">
    <name type="scientific">Mordavella massiliensis</name>
    <dbReference type="NCBI Taxonomy" id="1871024"/>
    <lineage>
        <taxon>Bacteria</taxon>
        <taxon>Bacillati</taxon>
        <taxon>Bacillota</taxon>
        <taxon>Clostridia</taxon>
        <taxon>Eubacteriales</taxon>
        <taxon>Clostridiaceae</taxon>
        <taxon>Mordavella</taxon>
    </lineage>
</organism>
<dbReference type="InterPro" id="IPR036249">
    <property type="entry name" value="Thioredoxin-like_sf"/>
</dbReference>
<proteinExistence type="predicted"/>
<comment type="caution">
    <text evidence="1">The sequence shown here is derived from an EMBL/GenBank/DDBJ whole genome shotgun (WGS) entry which is preliminary data.</text>
</comment>
<dbReference type="EMBL" id="JACJKS010000009">
    <property type="protein sequence ID" value="MBM6948574.1"/>
    <property type="molecule type" value="Genomic_DNA"/>
</dbReference>
<evidence type="ECO:0008006" key="3">
    <source>
        <dbReference type="Google" id="ProtNLM"/>
    </source>
</evidence>